<evidence type="ECO:0000313" key="7">
    <source>
        <dbReference type="Proteomes" id="UP000422221"/>
    </source>
</evidence>
<proteinExistence type="inferred from homology"/>
<dbReference type="Pfam" id="PF00884">
    <property type="entry name" value="Sulfatase"/>
    <property type="match status" value="1"/>
</dbReference>
<sequence>MKKNLFIGVSLTVGIPTTTMAQQKQPEHPNLIFIITDQLRNDVFGCRGDEIAKTPNIDRFKAESVDFTNAVAVTPVSAAARASLFTGKYSSSTGMVINELRLNPNQRAMGHVFTENGYNTSYIGKWHLYGTCSDHENDDCAFIPKGPDRLGFDDEWKAYNFHHTNMNSYYYEDRKEKIYYGEGSYEPEEQFRLAIRSLERLQKENKPFALFLSVGVPHDPWTKANVPEKYYNRYKDVPFTLPSNWNDIPDKYMDRNTNPQRWVNYWKKNIPEMKRVYYSMVSSIDDYLGDLMLKVTELGLDENTIIVFFSDHGEMFGENGCIFKMIFYDSAAKVPFMVRWNGKIKPGREVDTCLNTPDIMPTLLGMMNLPVPDSVEGMNLSPLVLGEKCKEPEFAFMQGMGHTFQWKDGYEWRAVRDKRYTYATYLVDNSELLFDNIKDPKQTVNLVNDPKLFKVLEEKRRQMKNKMRELNDEFKPCSWYRGRWVDEDRCIQASAKGKF</sequence>
<keyword evidence="2" id="KW-0479">Metal-binding</keyword>
<reference evidence="6 7" key="1">
    <citation type="journal article" date="2019" name="Nat. Med.">
        <title>A library of human gut bacterial isolates paired with longitudinal multiomics data enables mechanistic microbiome research.</title>
        <authorList>
            <person name="Poyet M."/>
            <person name="Groussin M."/>
            <person name="Gibbons S.M."/>
            <person name="Avila-Pacheco J."/>
            <person name="Jiang X."/>
            <person name="Kearney S.M."/>
            <person name="Perrotta A.R."/>
            <person name="Berdy B."/>
            <person name="Zhao S."/>
            <person name="Lieberman T.D."/>
            <person name="Swanson P.K."/>
            <person name="Smith M."/>
            <person name="Roesemann S."/>
            <person name="Alexander J.E."/>
            <person name="Rich S.A."/>
            <person name="Livny J."/>
            <person name="Vlamakis H."/>
            <person name="Clish C."/>
            <person name="Bullock K."/>
            <person name="Deik A."/>
            <person name="Scott J."/>
            <person name="Pierce K.A."/>
            <person name="Xavier R.J."/>
            <person name="Alm E.J."/>
        </authorList>
    </citation>
    <scope>NUCLEOTIDE SEQUENCE [LARGE SCALE GENOMIC DNA]</scope>
    <source>
        <strain evidence="6 7">BIOML-A10</strain>
    </source>
</reference>
<comment type="caution">
    <text evidence="6">The sequence shown here is derived from an EMBL/GenBank/DDBJ whole genome shotgun (WGS) entry which is preliminary data.</text>
</comment>
<evidence type="ECO:0000256" key="4">
    <source>
        <dbReference type="PIRSR" id="PIRSR600917-52"/>
    </source>
</evidence>
<comment type="similarity">
    <text evidence="1">Belongs to the sulfatase family.</text>
</comment>
<dbReference type="PROSITE" id="PS00149">
    <property type="entry name" value="SULFATASE_2"/>
    <property type="match status" value="1"/>
</dbReference>
<dbReference type="GO" id="GO:0005737">
    <property type="term" value="C:cytoplasm"/>
    <property type="evidence" value="ECO:0007669"/>
    <property type="project" value="TreeGrafter"/>
</dbReference>
<dbReference type="InterPro" id="IPR000917">
    <property type="entry name" value="Sulfatase_N"/>
</dbReference>
<dbReference type="GO" id="GO:0008484">
    <property type="term" value="F:sulfuric ester hydrolase activity"/>
    <property type="evidence" value="ECO:0007669"/>
    <property type="project" value="TreeGrafter"/>
</dbReference>
<comment type="PTM">
    <text evidence="4">The conversion to 3-oxoalanine (also known as C-formylglycine, FGly), of a serine or cysteine residue in prokaryotes and of a cysteine residue in eukaryotes, is critical for catalytic activity.</text>
</comment>
<dbReference type="SUPFAM" id="SSF53649">
    <property type="entry name" value="Alkaline phosphatase-like"/>
    <property type="match status" value="1"/>
</dbReference>
<name>A0A7J4XNB7_9BACE</name>
<evidence type="ECO:0000313" key="6">
    <source>
        <dbReference type="EMBL" id="KAA3769494.1"/>
    </source>
</evidence>
<dbReference type="AlphaFoldDB" id="A0A7J4XNB7"/>
<accession>A0A7J4XNB7</accession>
<evidence type="ECO:0000259" key="5">
    <source>
        <dbReference type="Pfam" id="PF00884"/>
    </source>
</evidence>
<dbReference type="PANTHER" id="PTHR45953">
    <property type="entry name" value="IDURONATE 2-SULFATASE"/>
    <property type="match status" value="1"/>
</dbReference>
<feature type="domain" description="Sulfatase N-terminal" evidence="5">
    <location>
        <begin position="29"/>
        <end position="368"/>
    </location>
</feature>
<feature type="modified residue" description="3-oxoalanine (Ser)" evidence="4">
    <location>
        <position position="77"/>
    </location>
</feature>
<organism evidence="6 7">
    <name type="scientific">Bacteroides salyersiae</name>
    <dbReference type="NCBI Taxonomy" id="291644"/>
    <lineage>
        <taxon>Bacteria</taxon>
        <taxon>Pseudomonadati</taxon>
        <taxon>Bacteroidota</taxon>
        <taxon>Bacteroidia</taxon>
        <taxon>Bacteroidales</taxon>
        <taxon>Bacteroidaceae</taxon>
        <taxon>Bacteroides</taxon>
    </lineage>
</organism>
<evidence type="ECO:0000256" key="3">
    <source>
        <dbReference type="ARBA" id="ARBA00022801"/>
    </source>
</evidence>
<dbReference type="Proteomes" id="UP000422221">
    <property type="component" value="Unassembled WGS sequence"/>
</dbReference>
<dbReference type="CDD" id="cd16034">
    <property type="entry name" value="sulfatase_like"/>
    <property type="match status" value="1"/>
</dbReference>
<dbReference type="InterPro" id="IPR024607">
    <property type="entry name" value="Sulfatase_CS"/>
</dbReference>
<dbReference type="PANTHER" id="PTHR45953:SF1">
    <property type="entry name" value="IDURONATE 2-SULFATASE"/>
    <property type="match status" value="1"/>
</dbReference>
<dbReference type="GO" id="GO:0046872">
    <property type="term" value="F:metal ion binding"/>
    <property type="evidence" value="ECO:0007669"/>
    <property type="project" value="UniProtKB-KW"/>
</dbReference>
<dbReference type="RefSeq" id="WP_130058673.1">
    <property type="nucleotide sequence ID" value="NZ_JADNPJ010000002.1"/>
</dbReference>
<protein>
    <submittedName>
        <fullName evidence="6">Sulfatase</fullName>
    </submittedName>
</protein>
<gene>
    <name evidence="6" type="ORF">F3F73_03495</name>
</gene>
<evidence type="ECO:0000256" key="1">
    <source>
        <dbReference type="ARBA" id="ARBA00008779"/>
    </source>
</evidence>
<keyword evidence="3" id="KW-0378">Hydrolase</keyword>
<dbReference type="EMBL" id="VWMK01000002">
    <property type="protein sequence ID" value="KAA3769494.1"/>
    <property type="molecule type" value="Genomic_DNA"/>
</dbReference>
<dbReference type="InterPro" id="IPR017850">
    <property type="entry name" value="Alkaline_phosphatase_core_sf"/>
</dbReference>
<evidence type="ECO:0000256" key="2">
    <source>
        <dbReference type="ARBA" id="ARBA00022723"/>
    </source>
</evidence>
<dbReference type="Gene3D" id="3.40.720.10">
    <property type="entry name" value="Alkaline Phosphatase, subunit A"/>
    <property type="match status" value="1"/>
</dbReference>